<dbReference type="GO" id="GO:0005829">
    <property type="term" value="C:cytosol"/>
    <property type="evidence" value="ECO:0007669"/>
    <property type="project" value="TreeGrafter"/>
</dbReference>
<sequence>MSEQEMPIVVTAIARAEIEGFIASTLFAQGWSVVFRAIDWQSLETYVKENTATLSSTLLIYGSDLPGISKASVQQLSSQFSQVIGFATNTDKNFSELKAAPVVASDLVSLVRGFVRAPMLRELTHAPNQLRRAKVFAIGSAGTYTGCTVVAMNLAMELSVTGKSTLLIDANFRAPSVFDLLSMRNTDSDLSWKTVAPNLAIFEITQTQAGETESLMHRAGKEFDYVIIDLGSISGLSNRLTDRRWTSTITTWSCDQADELLVISRPDLLGVSRLQKVIELLAQTLIRAKISFILNMKSSGRKGEAEQAKFLALTSPVKPVRIRSINKDPRAVLAAQDERATLIEVNERSAVRKSIAELASELST</sequence>
<keyword evidence="2" id="KW-0067">ATP-binding</keyword>
<organism evidence="3">
    <name type="scientific">freshwater metagenome</name>
    <dbReference type="NCBI Taxonomy" id="449393"/>
    <lineage>
        <taxon>unclassified sequences</taxon>
        <taxon>metagenomes</taxon>
        <taxon>ecological metagenomes</taxon>
    </lineage>
</organism>
<dbReference type="GO" id="GO:0005524">
    <property type="term" value="F:ATP binding"/>
    <property type="evidence" value="ECO:0007669"/>
    <property type="project" value="UniProtKB-KW"/>
</dbReference>
<dbReference type="InterPro" id="IPR027417">
    <property type="entry name" value="P-loop_NTPase"/>
</dbReference>
<protein>
    <submittedName>
        <fullName evidence="3">Unannotated protein</fullName>
    </submittedName>
</protein>
<evidence type="ECO:0000256" key="1">
    <source>
        <dbReference type="ARBA" id="ARBA00022741"/>
    </source>
</evidence>
<dbReference type="PANTHER" id="PTHR43384:SF6">
    <property type="entry name" value="SEPTUM SITE-DETERMINING PROTEIN MIND HOMOLOG, CHLOROPLASTIC"/>
    <property type="match status" value="1"/>
</dbReference>
<dbReference type="GO" id="GO:0051782">
    <property type="term" value="P:negative regulation of cell division"/>
    <property type="evidence" value="ECO:0007669"/>
    <property type="project" value="TreeGrafter"/>
</dbReference>
<proteinExistence type="predicted"/>
<name>A0A6J6DZA1_9ZZZZ</name>
<evidence type="ECO:0000256" key="2">
    <source>
        <dbReference type="ARBA" id="ARBA00022840"/>
    </source>
</evidence>
<dbReference type="Gene3D" id="3.40.50.300">
    <property type="entry name" value="P-loop containing nucleotide triphosphate hydrolases"/>
    <property type="match status" value="1"/>
</dbReference>
<gene>
    <name evidence="3" type="ORF">UFOPK1689_00560</name>
</gene>
<dbReference type="SUPFAM" id="SSF52540">
    <property type="entry name" value="P-loop containing nucleoside triphosphate hydrolases"/>
    <property type="match status" value="1"/>
</dbReference>
<dbReference type="GO" id="GO:0009898">
    <property type="term" value="C:cytoplasmic side of plasma membrane"/>
    <property type="evidence" value="ECO:0007669"/>
    <property type="project" value="TreeGrafter"/>
</dbReference>
<dbReference type="GO" id="GO:0016887">
    <property type="term" value="F:ATP hydrolysis activity"/>
    <property type="evidence" value="ECO:0007669"/>
    <property type="project" value="TreeGrafter"/>
</dbReference>
<dbReference type="AlphaFoldDB" id="A0A6J6DZA1"/>
<dbReference type="EMBL" id="CAEZTN010000011">
    <property type="protein sequence ID" value="CAB4569530.1"/>
    <property type="molecule type" value="Genomic_DNA"/>
</dbReference>
<dbReference type="InterPro" id="IPR050625">
    <property type="entry name" value="ParA/MinD_ATPase"/>
</dbReference>
<accession>A0A6J6DZA1</accession>
<dbReference type="PANTHER" id="PTHR43384">
    <property type="entry name" value="SEPTUM SITE-DETERMINING PROTEIN MIND HOMOLOG, CHLOROPLASTIC-RELATED"/>
    <property type="match status" value="1"/>
</dbReference>
<reference evidence="3" key="1">
    <citation type="submission" date="2020-05" db="EMBL/GenBank/DDBJ databases">
        <authorList>
            <person name="Chiriac C."/>
            <person name="Salcher M."/>
            <person name="Ghai R."/>
            <person name="Kavagutti S V."/>
        </authorList>
    </citation>
    <scope>NUCLEOTIDE SEQUENCE</scope>
</reference>
<evidence type="ECO:0000313" key="3">
    <source>
        <dbReference type="EMBL" id="CAB4569530.1"/>
    </source>
</evidence>
<keyword evidence="1" id="KW-0547">Nucleotide-binding</keyword>